<feature type="domain" description="CoA carboxyltransferase N-terminal" evidence="8">
    <location>
        <begin position="46"/>
        <end position="317"/>
    </location>
</feature>
<evidence type="ECO:0000256" key="7">
    <source>
        <dbReference type="SAM" id="MobiDB-lite"/>
    </source>
</evidence>
<accession>A0AAV9J0D6</accession>
<dbReference type="PANTHER" id="PTHR22855">
    <property type="entry name" value="ACETYL, PROPIONYL, PYRUVATE, AND GLUTACONYL CARBOXYLASE-RELATED"/>
    <property type="match status" value="1"/>
</dbReference>
<evidence type="ECO:0000256" key="5">
    <source>
        <dbReference type="ARBA" id="ARBA00031404"/>
    </source>
</evidence>
<dbReference type="GO" id="GO:1905202">
    <property type="term" value="C:methylcrotonoyl-CoA carboxylase complex"/>
    <property type="evidence" value="ECO:0007669"/>
    <property type="project" value="TreeGrafter"/>
</dbReference>
<dbReference type="Pfam" id="PF01039">
    <property type="entry name" value="Carboxyl_trans"/>
    <property type="match status" value="1"/>
</dbReference>
<evidence type="ECO:0000256" key="3">
    <source>
        <dbReference type="ARBA" id="ARBA00026116"/>
    </source>
</evidence>
<evidence type="ECO:0000259" key="9">
    <source>
        <dbReference type="PROSITE" id="PS50989"/>
    </source>
</evidence>
<evidence type="ECO:0000313" key="10">
    <source>
        <dbReference type="EMBL" id="KAK4537483.1"/>
    </source>
</evidence>
<feature type="region of interest" description="Disordered" evidence="7">
    <location>
        <begin position="309"/>
        <end position="330"/>
    </location>
</feature>
<dbReference type="Proteomes" id="UP001301350">
    <property type="component" value="Unassembled WGS sequence"/>
</dbReference>
<keyword evidence="11" id="KW-1185">Reference proteome</keyword>
<dbReference type="FunFam" id="3.90.226.10:FF:000046">
    <property type="entry name" value="Geranyl-CoA carboxylase beta subunit"/>
    <property type="match status" value="1"/>
</dbReference>
<dbReference type="Gene3D" id="3.90.226.10">
    <property type="entry name" value="2-enoyl-CoA Hydratase, Chain A, domain 1"/>
    <property type="match status" value="2"/>
</dbReference>
<dbReference type="InterPro" id="IPR011763">
    <property type="entry name" value="COA_CT_C"/>
</dbReference>
<dbReference type="FunFam" id="3.90.226.10:FF:000004">
    <property type="entry name" value="Methylcrotonoyl-CoA carboxylase beta chain"/>
    <property type="match status" value="1"/>
</dbReference>
<dbReference type="AlphaFoldDB" id="A0AAV9J0D6"/>
<dbReference type="SUPFAM" id="SSF52096">
    <property type="entry name" value="ClpP/crotonase"/>
    <property type="match status" value="2"/>
</dbReference>
<feature type="domain" description="CoA carboxyltransferase C-terminal" evidence="9">
    <location>
        <begin position="339"/>
        <end position="583"/>
    </location>
</feature>
<dbReference type="EMBL" id="JANCYW010000012">
    <property type="protein sequence ID" value="KAK4537483.1"/>
    <property type="molecule type" value="Genomic_DNA"/>
</dbReference>
<dbReference type="GO" id="GO:0004485">
    <property type="term" value="F:methylcrotonoyl-CoA carboxylase activity"/>
    <property type="evidence" value="ECO:0007669"/>
    <property type="project" value="UniProtKB-EC"/>
</dbReference>
<organism evidence="10 11">
    <name type="scientific">Cyanidium caldarium</name>
    <name type="common">Red alga</name>
    <dbReference type="NCBI Taxonomy" id="2771"/>
    <lineage>
        <taxon>Eukaryota</taxon>
        <taxon>Rhodophyta</taxon>
        <taxon>Bangiophyceae</taxon>
        <taxon>Cyanidiales</taxon>
        <taxon>Cyanidiaceae</taxon>
        <taxon>Cyanidium</taxon>
    </lineage>
</organism>
<protein>
    <recommendedName>
        <fullName evidence="3">methylcrotonoyl-CoA carboxylase</fullName>
        <ecNumber evidence="3">6.4.1.4</ecNumber>
    </recommendedName>
    <alternativeName>
        <fullName evidence="5">3-methylcrotonyl-CoA carboxylase 2</fullName>
    </alternativeName>
    <alternativeName>
        <fullName evidence="4">3-methylcrotonyl-CoA:carbon dioxide ligase subunit beta</fullName>
    </alternativeName>
</protein>
<name>A0AAV9J0D6_CYACA</name>
<dbReference type="EC" id="6.4.1.4" evidence="3"/>
<evidence type="ECO:0000259" key="8">
    <source>
        <dbReference type="PROSITE" id="PS50980"/>
    </source>
</evidence>
<dbReference type="InterPro" id="IPR011762">
    <property type="entry name" value="COA_CT_N"/>
</dbReference>
<evidence type="ECO:0000256" key="2">
    <source>
        <dbReference type="ARBA" id="ARBA00025711"/>
    </source>
</evidence>
<comment type="similarity">
    <text evidence="1">Belongs to the AccD/PCCB family.</text>
</comment>
<reference evidence="10 11" key="1">
    <citation type="submission" date="2022-07" db="EMBL/GenBank/DDBJ databases">
        <title>Genome-wide signatures of adaptation to extreme environments.</title>
        <authorList>
            <person name="Cho C.H."/>
            <person name="Yoon H.S."/>
        </authorList>
    </citation>
    <scope>NUCLEOTIDE SEQUENCE [LARGE SCALE GENOMIC DNA]</scope>
    <source>
        <strain evidence="10 11">DBV 063 E5</strain>
    </source>
</reference>
<dbReference type="GO" id="GO:0006552">
    <property type="term" value="P:L-leucine catabolic process"/>
    <property type="evidence" value="ECO:0007669"/>
    <property type="project" value="TreeGrafter"/>
</dbReference>
<evidence type="ECO:0000256" key="6">
    <source>
        <dbReference type="ARBA" id="ARBA00052347"/>
    </source>
</evidence>
<comment type="caution">
    <text evidence="10">The sequence shown here is derived from an EMBL/GenBank/DDBJ whole genome shotgun (WGS) entry which is preliminary data.</text>
</comment>
<proteinExistence type="inferred from homology"/>
<dbReference type="InterPro" id="IPR045190">
    <property type="entry name" value="MCCB/AccD1-like"/>
</dbReference>
<dbReference type="InterPro" id="IPR034733">
    <property type="entry name" value="AcCoA_carboxyl_beta"/>
</dbReference>
<comment type="catalytic activity">
    <reaction evidence="6">
        <text>3-methylbut-2-enoyl-CoA + hydrogencarbonate + ATP = 3-methyl-(2E)-glutaconyl-CoA + ADP + phosphate + H(+)</text>
        <dbReference type="Rhea" id="RHEA:13589"/>
        <dbReference type="ChEBI" id="CHEBI:15378"/>
        <dbReference type="ChEBI" id="CHEBI:17544"/>
        <dbReference type="ChEBI" id="CHEBI:30616"/>
        <dbReference type="ChEBI" id="CHEBI:43474"/>
        <dbReference type="ChEBI" id="CHEBI:57344"/>
        <dbReference type="ChEBI" id="CHEBI:57346"/>
        <dbReference type="ChEBI" id="CHEBI:456216"/>
        <dbReference type="EC" id="6.4.1.4"/>
    </reaction>
</comment>
<dbReference type="PROSITE" id="PS50989">
    <property type="entry name" value="COA_CT_CTER"/>
    <property type="match status" value="1"/>
</dbReference>
<evidence type="ECO:0000256" key="1">
    <source>
        <dbReference type="ARBA" id="ARBA00006102"/>
    </source>
</evidence>
<gene>
    <name evidence="10" type="ORF">CDCA_CDCA12G3508</name>
</gene>
<dbReference type="PANTHER" id="PTHR22855:SF13">
    <property type="entry name" value="METHYLCROTONOYL-COA CARBOXYLASE BETA CHAIN, MITOCHONDRIAL"/>
    <property type="match status" value="1"/>
</dbReference>
<evidence type="ECO:0000256" key="4">
    <source>
        <dbReference type="ARBA" id="ARBA00031237"/>
    </source>
</evidence>
<evidence type="ECO:0000313" key="11">
    <source>
        <dbReference type="Proteomes" id="UP001301350"/>
    </source>
</evidence>
<dbReference type="InterPro" id="IPR029045">
    <property type="entry name" value="ClpP/crotonase-like_dom_sf"/>
</dbReference>
<comment type="pathway">
    <text evidence="2">Amino-acid degradation; L-leucine degradation; (S)-3-hydroxy-3-methylglutaryl-CoA from 3-isovaleryl-CoA: step 2/3.</text>
</comment>
<dbReference type="PROSITE" id="PS50980">
    <property type="entry name" value="COA_CT_NTER"/>
    <property type="match status" value="1"/>
</dbReference>
<sequence>MRALRLLRLGAPLQIRRASPLPRPRSPLRYASVGTAVDRHAPEYQHNQQAYARLADHLRRLLGKAGGDGRAEAIARHRSRGKLSARERVAALLDPGSPFLEVAALAGAGEYMIATDDDASEQALPPGASLVAGVGRIAGRWCMVVANDATVKGGTYFPMTVKKHLRAQEIASACRLPCVYLVDSGGAYLPLQHRVFPDREHFGRIFYNQARMSRDGIAQLAAVMGSCTAGGAYVPAMADETAIVQGTGSIFLGGPPLVKAAIGETVTADELGGAEVHTGKSGVADHFANDDAEALALVRRMVRDLDGDRTEGLSAATGATESHPAPRYDPWELRGILPAAATESASSTSTAPIDMYQVVARLVDDSQLDEFKPRYGSTLVTGWAHLHGHAVGIVANQGVLFGESAKKGAHFIQLCEQRHVPLLFLHNVVGFMVGRQAEWGGIAKDGAKMVNAVACATVPKLSVVVGGSYGAGNYGMCGRAYAPRFLFMLPSARIGVMGGEQAAQVLRQVQAAAAAERGRPVDMVQQYERESSAWFSSAHLWDDGVVLPEELRDVLGVALSVCVANEGERRGRRREDAEEALSGRYGVFRM</sequence>